<evidence type="ECO:0000259" key="2">
    <source>
        <dbReference type="PROSITE" id="PS50846"/>
    </source>
</evidence>
<feature type="domain" description="HMA" evidence="2">
    <location>
        <begin position="3"/>
        <end position="69"/>
    </location>
</feature>
<gene>
    <name evidence="3" type="ORF">GLS_c07540</name>
</gene>
<dbReference type="PROSITE" id="PS50846">
    <property type="entry name" value="HMA_2"/>
    <property type="match status" value="1"/>
</dbReference>
<dbReference type="GeneID" id="56904983"/>
<dbReference type="Pfam" id="PF00403">
    <property type="entry name" value="HMA"/>
    <property type="match status" value="1"/>
</dbReference>
<protein>
    <recommendedName>
        <fullName evidence="2">HMA domain-containing protein</fullName>
    </recommendedName>
</protein>
<evidence type="ECO:0000256" key="1">
    <source>
        <dbReference type="ARBA" id="ARBA00022723"/>
    </source>
</evidence>
<dbReference type="InterPro" id="IPR036163">
    <property type="entry name" value="HMA_dom_sf"/>
</dbReference>
<dbReference type="AlphaFoldDB" id="A0A067Z3J5"/>
<dbReference type="Proteomes" id="UP000031656">
    <property type="component" value="Chromosome"/>
</dbReference>
<organism evidence="3 4">
    <name type="scientific">Gluconobacter oxydans DSM 3504</name>
    <dbReference type="NCBI Taxonomy" id="1288313"/>
    <lineage>
        <taxon>Bacteria</taxon>
        <taxon>Pseudomonadati</taxon>
        <taxon>Pseudomonadota</taxon>
        <taxon>Alphaproteobacteria</taxon>
        <taxon>Acetobacterales</taxon>
        <taxon>Acetobacteraceae</taxon>
        <taxon>Gluconobacter</taxon>
    </lineage>
</organism>
<name>A0A067Z3J5_GLUOY</name>
<sequence length="70" mass="7249">MTETAHMTVEGMSCNGCSGKLQRALEAVNGVKAVDIVLDGGKVTVSYDPAQVSAAAFRDVVEDTGFDVVS</sequence>
<reference evidence="3 4" key="1">
    <citation type="journal article" date="2015" name="Appl. Microbiol. Biotechnol.">
        <title>The consequence of an additional NADH dehydrogenase paralog on the growth of Gluconobacter oxydans DSM3504.</title>
        <authorList>
            <person name="Kostner D."/>
            <person name="Luchterhand B."/>
            <person name="Junker A."/>
            <person name="Volland S."/>
            <person name="Daniel R."/>
            <person name="Buchs J."/>
            <person name="Liebl W."/>
            <person name="Ehrenreich A."/>
        </authorList>
    </citation>
    <scope>NUCLEOTIDE SEQUENCE [LARGE SCALE GENOMIC DNA]</scope>
    <source>
        <strain evidence="3">DSM 3504</strain>
    </source>
</reference>
<dbReference type="SUPFAM" id="SSF55008">
    <property type="entry name" value="HMA, heavy metal-associated domain"/>
    <property type="match status" value="1"/>
</dbReference>
<proteinExistence type="predicted"/>
<dbReference type="PROSITE" id="PS01047">
    <property type="entry name" value="HMA_1"/>
    <property type="match status" value="1"/>
</dbReference>
<dbReference type="KEGG" id="goy:GLS_c07540"/>
<dbReference type="HOGENOM" id="CLU_134973_10_3_5"/>
<dbReference type="GO" id="GO:0046872">
    <property type="term" value="F:metal ion binding"/>
    <property type="evidence" value="ECO:0007669"/>
    <property type="project" value="UniProtKB-KW"/>
</dbReference>
<dbReference type="PRINTS" id="PR00942">
    <property type="entry name" value="CUATPASEI"/>
</dbReference>
<keyword evidence="1" id="KW-0479">Metal-binding</keyword>
<dbReference type="CDD" id="cd00371">
    <property type="entry name" value="HMA"/>
    <property type="match status" value="1"/>
</dbReference>
<dbReference type="InterPro" id="IPR017969">
    <property type="entry name" value="Heavy-metal-associated_CS"/>
</dbReference>
<dbReference type="PANTHER" id="PTHR46594:SF4">
    <property type="entry name" value="P-TYPE CATION-TRANSPORTING ATPASE"/>
    <property type="match status" value="1"/>
</dbReference>
<dbReference type="FunFam" id="3.30.70.100:FF:000001">
    <property type="entry name" value="ATPase copper transporting beta"/>
    <property type="match status" value="1"/>
</dbReference>
<dbReference type="RefSeq" id="WP_011252243.1">
    <property type="nucleotide sequence ID" value="NZ_CP004373.1"/>
</dbReference>
<evidence type="ECO:0000313" key="4">
    <source>
        <dbReference type="Proteomes" id="UP000031656"/>
    </source>
</evidence>
<dbReference type="InterPro" id="IPR006121">
    <property type="entry name" value="HMA_dom"/>
</dbReference>
<dbReference type="PANTHER" id="PTHR46594">
    <property type="entry name" value="P-TYPE CATION-TRANSPORTING ATPASE"/>
    <property type="match status" value="1"/>
</dbReference>
<accession>A0A067Z3J5</accession>
<dbReference type="EMBL" id="CP004373">
    <property type="protein sequence ID" value="AHK70667.1"/>
    <property type="molecule type" value="Genomic_DNA"/>
</dbReference>
<dbReference type="Gene3D" id="3.30.70.100">
    <property type="match status" value="1"/>
</dbReference>
<evidence type="ECO:0000313" key="3">
    <source>
        <dbReference type="EMBL" id="AHK70667.1"/>
    </source>
</evidence>